<gene>
    <name evidence="4" type="ORF">A2363_01430</name>
</gene>
<dbReference type="InterPro" id="IPR035986">
    <property type="entry name" value="PKD_dom_sf"/>
</dbReference>
<feature type="chain" id="PRO_5009523068" description="PKD domain-containing protein" evidence="2">
    <location>
        <begin position="24"/>
        <end position="251"/>
    </location>
</feature>
<dbReference type="Gene3D" id="2.60.40.10">
    <property type="entry name" value="Immunoglobulins"/>
    <property type="match status" value="2"/>
</dbReference>
<feature type="transmembrane region" description="Helical" evidence="1">
    <location>
        <begin position="226"/>
        <end position="244"/>
    </location>
</feature>
<feature type="domain" description="PKD" evidence="3">
    <location>
        <begin position="56"/>
        <end position="100"/>
    </location>
</feature>
<keyword evidence="1" id="KW-1133">Transmembrane helix</keyword>
<protein>
    <recommendedName>
        <fullName evidence="3">PKD domain-containing protein</fullName>
    </recommendedName>
</protein>
<dbReference type="InterPro" id="IPR022409">
    <property type="entry name" value="PKD/Chitinase_dom"/>
</dbReference>
<evidence type="ECO:0000313" key="5">
    <source>
        <dbReference type="Proteomes" id="UP000176186"/>
    </source>
</evidence>
<evidence type="ECO:0000313" key="4">
    <source>
        <dbReference type="EMBL" id="OGG35142.1"/>
    </source>
</evidence>
<keyword evidence="1" id="KW-0812">Transmembrane</keyword>
<comment type="caution">
    <text evidence="4">The sequence shown here is derived from an EMBL/GenBank/DDBJ whole genome shotgun (WGS) entry which is preliminary data.</text>
</comment>
<keyword evidence="1" id="KW-0472">Membrane</keyword>
<sequence length="251" mass="26823">MKRIVPLLLVACFFFAVRPAARAATPSSCDELRVVSGNNKFVPSAVAFHARATDPSGTIQSYRWFFGDGSQEDSAAPDITHNFTVSGSFTAKLFIKDAAGVWKSSSSCQTIFSLLNNPLESHKSGCSNVFVLGDNTVPAGTTVNFLVTGYENKSGIKEYSLDLGSGQVLKNSAGTFSQKFDAPGTYTARGSVRDSKNNWVSSDSCWTSLYVTGSPIIVQPATGTPTWITVTGILSGIAVFYLLIRKSCQNA</sequence>
<dbReference type="SUPFAM" id="SSF49299">
    <property type="entry name" value="PKD domain"/>
    <property type="match status" value="1"/>
</dbReference>
<dbReference type="STRING" id="1798401.A2363_01430"/>
<evidence type="ECO:0000259" key="3">
    <source>
        <dbReference type="PROSITE" id="PS50093"/>
    </source>
</evidence>
<reference evidence="4 5" key="1">
    <citation type="journal article" date="2016" name="Nat. Commun.">
        <title>Thousands of microbial genomes shed light on interconnected biogeochemical processes in an aquifer system.</title>
        <authorList>
            <person name="Anantharaman K."/>
            <person name="Brown C.T."/>
            <person name="Hug L.A."/>
            <person name="Sharon I."/>
            <person name="Castelle C.J."/>
            <person name="Probst A.J."/>
            <person name="Thomas B.C."/>
            <person name="Singh A."/>
            <person name="Wilkins M.J."/>
            <person name="Karaoz U."/>
            <person name="Brodie E.L."/>
            <person name="Williams K.H."/>
            <person name="Hubbard S.S."/>
            <person name="Banfield J.F."/>
        </authorList>
    </citation>
    <scope>NUCLEOTIDE SEQUENCE [LARGE SCALE GENOMIC DNA]</scope>
</reference>
<name>A0A1F6BEF1_9BACT</name>
<dbReference type="InterPro" id="IPR013783">
    <property type="entry name" value="Ig-like_fold"/>
</dbReference>
<evidence type="ECO:0000256" key="1">
    <source>
        <dbReference type="SAM" id="Phobius"/>
    </source>
</evidence>
<dbReference type="SMART" id="SM00089">
    <property type="entry name" value="PKD"/>
    <property type="match status" value="2"/>
</dbReference>
<organism evidence="4 5">
    <name type="scientific">Candidatus Gottesmanbacteria bacterium RIFOXYB1_FULL_47_11</name>
    <dbReference type="NCBI Taxonomy" id="1798401"/>
    <lineage>
        <taxon>Bacteria</taxon>
        <taxon>Candidatus Gottesmaniibacteriota</taxon>
    </lineage>
</organism>
<dbReference type="PROSITE" id="PS50093">
    <property type="entry name" value="PKD"/>
    <property type="match status" value="1"/>
</dbReference>
<keyword evidence="2" id="KW-0732">Signal</keyword>
<dbReference type="InterPro" id="IPR000601">
    <property type="entry name" value="PKD_dom"/>
</dbReference>
<proteinExistence type="predicted"/>
<accession>A0A1F6BEF1</accession>
<dbReference type="Proteomes" id="UP000176186">
    <property type="component" value="Unassembled WGS sequence"/>
</dbReference>
<feature type="signal peptide" evidence="2">
    <location>
        <begin position="1"/>
        <end position="23"/>
    </location>
</feature>
<dbReference type="AlphaFoldDB" id="A0A1F6BEF1"/>
<dbReference type="Pfam" id="PF18911">
    <property type="entry name" value="PKD_4"/>
    <property type="match status" value="1"/>
</dbReference>
<evidence type="ECO:0000256" key="2">
    <source>
        <dbReference type="SAM" id="SignalP"/>
    </source>
</evidence>
<dbReference type="CDD" id="cd00146">
    <property type="entry name" value="PKD"/>
    <property type="match status" value="1"/>
</dbReference>
<dbReference type="EMBL" id="MFKE01000018">
    <property type="protein sequence ID" value="OGG35142.1"/>
    <property type="molecule type" value="Genomic_DNA"/>
</dbReference>